<evidence type="ECO:0000256" key="1">
    <source>
        <dbReference type="SAM" id="MobiDB-lite"/>
    </source>
</evidence>
<feature type="region of interest" description="Disordered" evidence="1">
    <location>
        <begin position="61"/>
        <end position="85"/>
    </location>
</feature>
<dbReference type="AlphaFoldDB" id="A0A087HS50"/>
<reference evidence="4" key="1">
    <citation type="journal article" date="2015" name="Nat. Plants">
        <title>Genome expansion of Arabis alpina linked with retrotransposition and reduced symmetric DNA methylation.</title>
        <authorList>
            <person name="Willing E.M."/>
            <person name="Rawat V."/>
            <person name="Mandakova T."/>
            <person name="Maumus F."/>
            <person name="James G.V."/>
            <person name="Nordstroem K.J."/>
            <person name="Becker C."/>
            <person name="Warthmann N."/>
            <person name="Chica C."/>
            <person name="Szarzynska B."/>
            <person name="Zytnicki M."/>
            <person name="Albani M.C."/>
            <person name="Kiefer C."/>
            <person name="Bergonzi S."/>
            <person name="Castaings L."/>
            <person name="Mateos J.L."/>
            <person name="Berns M.C."/>
            <person name="Bujdoso N."/>
            <person name="Piofczyk T."/>
            <person name="de Lorenzo L."/>
            <person name="Barrero-Sicilia C."/>
            <person name="Mateos I."/>
            <person name="Piednoel M."/>
            <person name="Hagmann J."/>
            <person name="Chen-Min-Tao R."/>
            <person name="Iglesias-Fernandez R."/>
            <person name="Schuster S.C."/>
            <person name="Alonso-Blanco C."/>
            <person name="Roudier F."/>
            <person name="Carbonero P."/>
            <person name="Paz-Ares J."/>
            <person name="Davis S.J."/>
            <person name="Pecinka A."/>
            <person name="Quesneville H."/>
            <person name="Colot V."/>
            <person name="Lysak M.A."/>
            <person name="Weigel D."/>
            <person name="Coupland G."/>
            <person name="Schneeberger K."/>
        </authorList>
    </citation>
    <scope>NUCLEOTIDE SEQUENCE [LARGE SCALE GENOMIC DNA]</scope>
    <source>
        <strain evidence="4">cv. Pajares</strain>
    </source>
</reference>
<dbReference type="OrthoDB" id="1696886at2759"/>
<dbReference type="OMA" id="NYAMDRE"/>
<dbReference type="Gramene" id="KFK44952">
    <property type="protein sequence ID" value="KFK44952"/>
    <property type="gene ID" value="AALP_AA1G324900"/>
</dbReference>
<evidence type="ECO:0000313" key="3">
    <source>
        <dbReference type="EMBL" id="KFK44952.1"/>
    </source>
</evidence>
<feature type="compositionally biased region" description="Polar residues" evidence="1">
    <location>
        <begin position="70"/>
        <end position="85"/>
    </location>
</feature>
<name>A0A087HS50_ARAAL</name>
<dbReference type="EMBL" id="CM002869">
    <property type="protein sequence ID" value="KFK44952.1"/>
    <property type="molecule type" value="Genomic_DNA"/>
</dbReference>
<proteinExistence type="predicted"/>
<evidence type="ECO:0000313" key="4">
    <source>
        <dbReference type="Proteomes" id="UP000029120"/>
    </source>
</evidence>
<dbReference type="Proteomes" id="UP000029120">
    <property type="component" value="Chromosome 1"/>
</dbReference>
<gene>
    <name evidence="3" type="ordered locus">AALP_Aa1g324900</name>
</gene>
<feature type="chain" id="PRO_5001823655" evidence="2">
    <location>
        <begin position="28"/>
        <end position="85"/>
    </location>
</feature>
<organism evidence="3 4">
    <name type="scientific">Arabis alpina</name>
    <name type="common">Alpine rock-cress</name>
    <dbReference type="NCBI Taxonomy" id="50452"/>
    <lineage>
        <taxon>Eukaryota</taxon>
        <taxon>Viridiplantae</taxon>
        <taxon>Streptophyta</taxon>
        <taxon>Embryophyta</taxon>
        <taxon>Tracheophyta</taxon>
        <taxon>Spermatophyta</taxon>
        <taxon>Magnoliopsida</taxon>
        <taxon>eudicotyledons</taxon>
        <taxon>Gunneridae</taxon>
        <taxon>Pentapetalae</taxon>
        <taxon>rosids</taxon>
        <taxon>malvids</taxon>
        <taxon>Brassicales</taxon>
        <taxon>Brassicaceae</taxon>
        <taxon>Arabideae</taxon>
        <taxon>Arabis</taxon>
    </lineage>
</organism>
<feature type="signal peptide" evidence="2">
    <location>
        <begin position="1"/>
        <end position="27"/>
    </location>
</feature>
<keyword evidence="2" id="KW-0732">Signal</keyword>
<evidence type="ECO:0000256" key="2">
    <source>
        <dbReference type="SAM" id="SignalP"/>
    </source>
</evidence>
<accession>A0A087HS50</accession>
<keyword evidence="4" id="KW-1185">Reference proteome</keyword>
<protein>
    <submittedName>
        <fullName evidence="3">Uncharacterized protein</fullName>
    </submittedName>
</protein>
<sequence>MGHLKLSSSTTTLLFVLLIFHFLLVSADSTRTQVDYSMDRAATGANQAVGLHRGARINHGSFRGPRKHLTNPTMSNVYTVPESSV</sequence>